<proteinExistence type="predicted"/>
<evidence type="ECO:0000313" key="2">
    <source>
        <dbReference type="Proteomes" id="UP000585474"/>
    </source>
</evidence>
<reference evidence="1 2" key="1">
    <citation type="submission" date="2019-07" db="EMBL/GenBank/DDBJ databases">
        <title>De Novo Assembly of kiwifruit Actinidia rufa.</title>
        <authorList>
            <person name="Sugita-Konishi S."/>
            <person name="Sato K."/>
            <person name="Mori E."/>
            <person name="Abe Y."/>
            <person name="Kisaki G."/>
            <person name="Hamano K."/>
            <person name="Suezawa K."/>
            <person name="Otani M."/>
            <person name="Fukuda T."/>
            <person name="Manabe T."/>
            <person name="Gomi K."/>
            <person name="Tabuchi M."/>
            <person name="Akimitsu K."/>
            <person name="Kataoka I."/>
        </authorList>
    </citation>
    <scope>NUCLEOTIDE SEQUENCE [LARGE SCALE GENOMIC DNA]</scope>
    <source>
        <strain evidence="2">cv. Fuchu</strain>
    </source>
</reference>
<sequence>MADDDESDVLLAASDDGKSDWMQRDAGLTLVEEFSEFSRETRRCCGERRLEGYTDWRGVSRQEELLSDMGPMVLARRVDKGTNRCTEVRKASAGVPGGSGVVQRAQGDALGYLCAQGRRDGATTTRKVTYFAAHPGGVCGDPRWGVQGTSSYGRAGSEAVRKDNLKTSDYPPVGWRGRLLSPAHLDESKSSSQAQARLEFIWSVHVTVKLSSYLELLESLYLFVFLDRLG</sequence>
<dbReference type="EMBL" id="BJWL01000026">
    <property type="protein sequence ID" value="GFZ17521.1"/>
    <property type="molecule type" value="Genomic_DNA"/>
</dbReference>
<dbReference type="AlphaFoldDB" id="A0A7J0H3F1"/>
<dbReference type="Proteomes" id="UP000585474">
    <property type="component" value="Unassembled WGS sequence"/>
</dbReference>
<accession>A0A7J0H3F1</accession>
<name>A0A7J0H3F1_9ERIC</name>
<evidence type="ECO:0000313" key="1">
    <source>
        <dbReference type="EMBL" id="GFZ17521.1"/>
    </source>
</evidence>
<gene>
    <name evidence="1" type="ORF">Acr_26g0007910</name>
</gene>
<protein>
    <submittedName>
        <fullName evidence="1">Uncharacterized protein</fullName>
    </submittedName>
</protein>
<comment type="caution">
    <text evidence="1">The sequence shown here is derived from an EMBL/GenBank/DDBJ whole genome shotgun (WGS) entry which is preliminary data.</text>
</comment>
<dbReference type="OrthoDB" id="2663223at2759"/>
<organism evidence="1 2">
    <name type="scientific">Actinidia rufa</name>
    <dbReference type="NCBI Taxonomy" id="165716"/>
    <lineage>
        <taxon>Eukaryota</taxon>
        <taxon>Viridiplantae</taxon>
        <taxon>Streptophyta</taxon>
        <taxon>Embryophyta</taxon>
        <taxon>Tracheophyta</taxon>
        <taxon>Spermatophyta</taxon>
        <taxon>Magnoliopsida</taxon>
        <taxon>eudicotyledons</taxon>
        <taxon>Gunneridae</taxon>
        <taxon>Pentapetalae</taxon>
        <taxon>asterids</taxon>
        <taxon>Ericales</taxon>
        <taxon>Actinidiaceae</taxon>
        <taxon>Actinidia</taxon>
    </lineage>
</organism>
<keyword evidence="2" id="KW-1185">Reference proteome</keyword>